<dbReference type="EMBL" id="JAFDVH010000015">
    <property type="protein sequence ID" value="KAG7463946.1"/>
    <property type="molecule type" value="Genomic_DNA"/>
</dbReference>
<dbReference type="Proteomes" id="UP001046870">
    <property type="component" value="Chromosome 15"/>
</dbReference>
<dbReference type="AlphaFoldDB" id="A0A9D3PPV0"/>
<accession>A0A9D3PPV0</accession>
<keyword evidence="3" id="KW-1185">Reference proteome</keyword>
<evidence type="ECO:0000256" key="1">
    <source>
        <dbReference type="SAM" id="MobiDB-lite"/>
    </source>
</evidence>
<evidence type="ECO:0000313" key="3">
    <source>
        <dbReference type="Proteomes" id="UP001046870"/>
    </source>
</evidence>
<protein>
    <submittedName>
        <fullName evidence="2">Uncharacterized protein</fullName>
    </submittedName>
</protein>
<feature type="region of interest" description="Disordered" evidence="1">
    <location>
        <begin position="1"/>
        <end position="27"/>
    </location>
</feature>
<proteinExistence type="predicted"/>
<comment type="caution">
    <text evidence="2">The sequence shown here is derived from an EMBL/GenBank/DDBJ whole genome shotgun (WGS) entry which is preliminary data.</text>
</comment>
<sequence length="73" mass="8318">MRIAKVTGPDTASNTQHAYPETVSFSRAQRGQKRYSGSLCLMPTVTLYDLRGPSVGRRLRILLHRDRRPYLAE</sequence>
<organism evidence="2 3">
    <name type="scientific">Megalops atlanticus</name>
    <name type="common">Tarpon</name>
    <name type="synonym">Clupea gigantea</name>
    <dbReference type="NCBI Taxonomy" id="7932"/>
    <lineage>
        <taxon>Eukaryota</taxon>
        <taxon>Metazoa</taxon>
        <taxon>Chordata</taxon>
        <taxon>Craniata</taxon>
        <taxon>Vertebrata</taxon>
        <taxon>Euteleostomi</taxon>
        <taxon>Actinopterygii</taxon>
        <taxon>Neopterygii</taxon>
        <taxon>Teleostei</taxon>
        <taxon>Elopiformes</taxon>
        <taxon>Megalopidae</taxon>
        <taxon>Megalops</taxon>
    </lineage>
</organism>
<name>A0A9D3PPV0_MEGAT</name>
<reference evidence="2" key="1">
    <citation type="submission" date="2021-01" db="EMBL/GenBank/DDBJ databases">
        <authorList>
            <person name="Zahm M."/>
            <person name="Roques C."/>
            <person name="Cabau C."/>
            <person name="Klopp C."/>
            <person name="Donnadieu C."/>
            <person name="Jouanno E."/>
            <person name="Lampietro C."/>
            <person name="Louis A."/>
            <person name="Herpin A."/>
            <person name="Echchiki A."/>
            <person name="Berthelot C."/>
            <person name="Parey E."/>
            <person name="Roest-Crollius H."/>
            <person name="Braasch I."/>
            <person name="Postlethwait J."/>
            <person name="Bobe J."/>
            <person name="Montfort J."/>
            <person name="Bouchez O."/>
            <person name="Begum T."/>
            <person name="Mejri S."/>
            <person name="Adams A."/>
            <person name="Chen W.-J."/>
            <person name="Guiguen Y."/>
        </authorList>
    </citation>
    <scope>NUCLEOTIDE SEQUENCE</scope>
    <source>
        <strain evidence="2">YG-15Mar2019-1</strain>
        <tissue evidence="2">Brain</tissue>
    </source>
</reference>
<evidence type="ECO:0000313" key="2">
    <source>
        <dbReference type="EMBL" id="KAG7463946.1"/>
    </source>
</evidence>
<feature type="compositionally biased region" description="Polar residues" evidence="1">
    <location>
        <begin position="10"/>
        <end position="27"/>
    </location>
</feature>
<gene>
    <name evidence="2" type="ORF">MATL_G00182040</name>
</gene>